<dbReference type="EMBL" id="NEXV01000122">
    <property type="protein sequence ID" value="PIG87971.1"/>
    <property type="molecule type" value="Genomic_DNA"/>
</dbReference>
<protein>
    <submittedName>
        <fullName evidence="1">Uncharacterized protein</fullName>
    </submittedName>
</protein>
<sequence>MLGITLMLHSTPASMPDGHVTHMANLMMSNGSCVRVCARVCVGINISHLLWACPGLRVLAALTWGTRSHRWIILHRATKPESEIQEGTFPTLASGTICGVFAIHHVHIMFIYS</sequence>
<accession>A0A2G7G7B5</accession>
<evidence type="ECO:0000313" key="1">
    <source>
        <dbReference type="EMBL" id="PIG87971.1"/>
    </source>
</evidence>
<gene>
    <name evidence="1" type="ORF">AARAC_000950</name>
</gene>
<dbReference type="AlphaFoldDB" id="A0A2G7G7B5"/>
<reference evidence="1 2" key="1">
    <citation type="submission" date="2017-05" db="EMBL/GenBank/DDBJ databases">
        <title>Genome sequence for an aflatoxigenic pathogen of Argentinian peanut, Aspergillus arachidicola.</title>
        <authorList>
            <person name="Moore G."/>
            <person name="Beltz S.B."/>
            <person name="Mack B.M."/>
        </authorList>
    </citation>
    <scope>NUCLEOTIDE SEQUENCE [LARGE SCALE GENOMIC DNA]</scope>
    <source>
        <strain evidence="1 2">CBS 117610</strain>
    </source>
</reference>
<evidence type="ECO:0000313" key="2">
    <source>
        <dbReference type="Proteomes" id="UP000231358"/>
    </source>
</evidence>
<dbReference type="Proteomes" id="UP000231358">
    <property type="component" value="Unassembled WGS sequence"/>
</dbReference>
<proteinExistence type="predicted"/>
<organism evidence="1 2">
    <name type="scientific">Aspergillus arachidicola</name>
    <dbReference type="NCBI Taxonomy" id="656916"/>
    <lineage>
        <taxon>Eukaryota</taxon>
        <taxon>Fungi</taxon>
        <taxon>Dikarya</taxon>
        <taxon>Ascomycota</taxon>
        <taxon>Pezizomycotina</taxon>
        <taxon>Eurotiomycetes</taxon>
        <taxon>Eurotiomycetidae</taxon>
        <taxon>Eurotiales</taxon>
        <taxon>Aspergillaceae</taxon>
        <taxon>Aspergillus</taxon>
        <taxon>Aspergillus subgen. Circumdati</taxon>
    </lineage>
</organism>
<name>A0A2G7G7B5_9EURO</name>
<keyword evidence="2" id="KW-1185">Reference proteome</keyword>
<comment type="caution">
    <text evidence="1">The sequence shown here is derived from an EMBL/GenBank/DDBJ whole genome shotgun (WGS) entry which is preliminary data.</text>
</comment>